<dbReference type="InterPro" id="IPR043129">
    <property type="entry name" value="ATPase_NBD"/>
</dbReference>
<dbReference type="NCBIfam" id="TIGR03725">
    <property type="entry name" value="T6A_YeaZ"/>
    <property type="match status" value="1"/>
</dbReference>
<comment type="similarity">
    <text evidence="1">Belongs to the KAE1 / TsaD family. TsaB subfamily.</text>
</comment>
<keyword evidence="5" id="KW-0808">Transferase</keyword>
<dbReference type="InterPro" id="IPR000905">
    <property type="entry name" value="Gcp-like_dom"/>
</dbReference>
<dbReference type="Proteomes" id="UP000433788">
    <property type="component" value="Unassembled WGS sequence"/>
</dbReference>
<accession>A0A6N7QQY4</accession>
<dbReference type="GO" id="GO:0002949">
    <property type="term" value="P:tRNA threonylcarbamoyladenosine modification"/>
    <property type="evidence" value="ECO:0007669"/>
    <property type="project" value="InterPro"/>
</dbReference>
<dbReference type="SUPFAM" id="SSF53067">
    <property type="entry name" value="Actin-like ATPase domain"/>
    <property type="match status" value="2"/>
</dbReference>
<evidence type="ECO:0000313" key="5">
    <source>
        <dbReference type="EMBL" id="MRH78816.1"/>
    </source>
</evidence>
<dbReference type="AlphaFoldDB" id="A0A6N7QQY4"/>
<evidence type="ECO:0000256" key="1">
    <source>
        <dbReference type="ARBA" id="ARBA00010493"/>
    </source>
</evidence>
<comment type="caution">
    <text evidence="5">The sequence shown here is derived from an EMBL/GenBank/DDBJ whole genome shotgun (WGS) entry which is preliminary data.</text>
</comment>
<feature type="domain" description="Gcp-like" evidence="4">
    <location>
        <begin position="35"/>
        <end position="131"/>
    </location>
</feature>
<evidence type="ECO:0000259" key="4">
    <source>
        <dbReference type="Pfam" id="PF00814"/>
    </source>
</evidence>
<sequence length="233" mass="24416">MTVGPVIIALDASAQHCSAALLSKGQIRGYKQTQARGHDSLLLGWVEALLAEAELSRSAVDAFAFAQGPGSFTGVRIASGVTQGLAFGLDRPVIGLSSLQLLAEQAAAASPDAEGLIVSLLDARMGEIYGGVFSRMMTGDVRTQPVGQEWLGTPQISDLPTSPWLGVGEGFSAYPELQAESQRIAPGLFDALPDARFGLQVAASRYQSGQLEPAHQAQPIYLRNQVAKKAGGL</sequence>
<protein>
    <recommendedName>
        <fullName evidence="2">tRNA threonylcarbamoyladenosine biosynthesis protein TsaB</fullName>
    </recommendedName>
    <alternativeName>
        <fullName evidence="3">t(6)A37 threonylcarbamoyladenosine biosynthesis protein TsaB</fullName>
    </alternativeName>
</protein>
<organism evidence="5 6">
    <name type="scientific">Spiribacter salilacus</name>
    <dbReference type="NCBI Taxonomy" id="2664894"/>
    <lineage>
        <taxon>Bacteria</taxon>
        <taxon>Pseudomonadati</taxon>
        <taxon>Pseudomonadota</taxon>
        <taxon>Gammaproteobacteria</taxon>
        <taxon>Chromatiales</taxon>
        <taxon>Ectothiorhodospiraceae</taxon>
        <taxon>Spiribacter</taxon>
    </lineage>
</organism>
<dbReference type="InterPro" id="IPR022496">
    <property type="entry name" value="T6A_TsaB"/>
</dbReference>
<dbReference type="Gene3D" id="3.30.420.40">
    <property type="match status" value="2"/>
</dbReference>
<dbReference type="RefSeq" id="WP_153719839.1">
    <property type="nucleotide sequence ID" value="NZ_WJPP01000004.1"/>
</dbReference>
<reference evidence="5 6" key="1">
    <citation type="submission" date="2019-11" db="EMBL/GenBank/DDBJ databases">
        <authorList>
            <person name="Zhang X.Y."/>
        </authorList>
    </citation>
    <scope>NUCLEOTIDE SEQUENCE [LARGE SCALE GENOMIC DNA]</scope>
    <source>
        <strain evidence="5 6">C176</strain>
    </source>
</reference>
<evidence type="ECO:0000313" key="6">
    <source>
        <dbReference type="Proteomes" id="UP000433788"/>
    </source>
</evidence>
<dbReference type="Pfam" id="PF00814">
    <property type="entry name" value="TsaD"/>
    <property type="match status" value="1"/>
</dbReference>
<evidence type="ECO:0000256" key="3">
    <source>
        <dbReference type="ARBA" id="ARBA00032446"/>
    </source>
</evidence>
<dbReference type="GO" id="GO:0016740">
    <property type="term" value="F:transferase activity"/>
    <property type="evidence" value="ECO:0007669"/>
    <property type="project" value="UniProtKB-KW"/>
</dbReference>
<evidence type="ECO:0000256" key="2">
    <source>
        <dbReference type="ARBA" id="ARBA00019012"/>
    </source>
</evidence>
<dbReference type="EMBL" id="WJPP01000004">
    <property type="protein sequence ID" value="MRH78816.1"/>
    <property type="molecule type" value="Genomic_DNA"/>
</dbReference>
<gene>
    <name evidence="5" type="primary">tsaB</name>
    <name evidence="5" type="ORF">GH984_08860</name>
</gene>
<proteinExistence type="inferred from homology"/>
<keyword evidence="6" id="KW-1185">Reference proteome</keyword>
<name>A0A6N7QQY4_9GAMM</name>